<dbReference type="Pfam" id="PF25447">
    <property type="entry name" value="RING_ZNF598"/>
    <property type="match status" value="1"/>
</dbReference>
<evidence type="ECO:0000256" key="10">
    <source>
        <dbReference type="ARBA" id="ARBA00022833"/>
    </source>
</evidence>
<dbReference type="GO" id="GO:0043022">
    <property type="term" value="F:ribosome binding"/>
    <property type="evidence" value="ECO:0007669"/>
    <property type="project" value="TreeGrafter"/>
</dbReference>
<dbReference type="GO" id="GO:0072344">
    <property type="term" value="P:rescue of stalled ribosome"/>
    <property type="evidence" value="ECO:0007669"/>
    <property type="project" value="InterPro"/>
</dbReference>
<comment type="similarity">
    <text evidence="11">Belongs to the ZNF598/HEL2 family.</text>
</comment>
<protein>
    <recommendedName>
        <fullName evidence="4">RING-type E3 ubiquitin transferase</fullName>
        <ecNumber evidence="4">2.3.2.27</ecNumber>
    </recommendedName>
</protein>
<accession>A0AAN6GPL2</accession>
<dbReference type="Gene3D" id="3.30.40.10">
    <property type="entry name" value="Zinc/RING finger domain, C3HC4 (zinc finger)"/>
    <property type="match status" value="1"/>
</dbReference>
<dbReference type="InterPro" id="IPR013087">
    <property type="entry name" value="Znf_C2H2_type"/>
</dbReference>
<evidence type="ECO:0000313" key="15">
    <source>
        <dbReference type="EMBL" id="KAK0549723.1"/>
    </source>
</evidence>
<evidence type="ECO:0000259" key="14">
    <source>
        <dbReference type="PROSITE" id="PS50089"/>
    </source>
</evidence>
<keyword evidence="9 12" id="KW-0863">Zinc-finger</keyword>
<feature type="compositionally biased region" description="Low complexity" evidence="13">
    <location>
        <begin position="33"/>
        <end position="56"/>
    </location>
</feature>
<dbReference type="GO" id="GO:0016567">
    <property type="term" value="P:protein ubiquitination"/>
    <property type="evidence" value="ECO:0007669"/>
    <property type="project" value="TreeGrafter"/>
</dbReference>
<evidence type="ECO:0000256" key="3">
    <source>
        <dbReference type="ARBA" id="ARBA00004906"/>
    </source>
</evidence>
<dbReference type="InterPro" id="IPR057634">
    <property type="entry name" value="PAH_ZNF598/HEL2"/>
</dbReference>
<feature type="compositionally biased region" description="Gly residues" evidence="13">
    <location>
        <begin position="768"/>
        <end position="792"/>
    </location>
</feature>
<feature type="compositionally biased region" description="Low complexity" evidence="13">
    <location>
        <begin position="1"/>
        <end position="18"/>
    </location>
</feature>
<comment type="catalytic activity">
    <reaction evidence="1">
        <text>S-ubiquitinyl-[E2 ubiquitin-conjugating enzyme]-L-cysteine + [acceptor protein]-L-lysine = [E2 ubiquitin-conjugating enzyme]-L-cysteine + N(6)-ubiquitinyl-[acceptor protein]-L-lysine.</text>
        <dbReference type="EC" id="2.3.2.27"/>
    </reaction>
</comment>
<dbReference type="PROSITE" id="PS00028">
    <property type="entry name" value="ZINC_FINGER_C2H2_1"/>
    <property type="match status" value="1"/>
</dbReference>
<feature type="region of interest" description="Disordered" evidence="13">
    <location>
        <begin position="654"/>
        <end position="718"/>
    </location>
</feature>
<evidence type="ECO:0000256" key="12">
    <source>
        <dbReference type="PROSITE-ProRule" id="PRU00175"/>
    </source>
</evidence>
<evidence type="ECO:0000256" key="4">
    <source>
        <dbReference type="ARBA" id="ARBA00012483"/>
    </source>
</evidence>
<feature type="compositionally biased region" description="Low complexity" evidence="13">
    <location>
        <begin position="78"/>
        <end position="87"/>
    </location>
</feature>
<comment type="subcellular location">
    <subcellularLocation>
        <location evidence="2">Cytoplasm</location>
    </subcellularLocation>
</comment>
<dbReference type="CDD" id="cd16615">
    <property type="entry name" value="RING-HC_ZNF598"/>
    <property type="match status" value="1"/>
</dbReference>
<dbReference type="InterPro" id="IPR056437">
    <property type="entry name" value="Znf-C2H2_ZNF598/HEL2"/>
</dbReference>
<dbReference type="GO" id="GO:0008270">
    <property type="term" value="F:zinc ion binding"/>
    <property type="evidence" value="ECO:0007669"/>
    <property type="project" value="UniProtKB-KW"/>
</dbReference>
<dbReference type="PANTHER" id="PTHR22938:SF0">
    <property type="entry name" value="E3 UBIQUITIN-PROTEIN LIGASE ZNF598"/>
    <property type="match status" value="1"/>
</dbReference>
<keyword evidence="5" id="KW-0963">Cytoplasm</keyword>
<evidence type="ECO:0000256" key="9">
    <source>
        <dbReference type="ARBA" id="ARBA00022771"/>
    </source>
</evidence>
<organism evidence="15 16">
    <name type="scientific">Tilletia horrida</name>
    <dbReference type="NCBI Taxonomy" id="155126"/>
    <lineage>
        <taxon>Eukaryota</taxon>
        <taxon>Fungi</taxon>
        <taxon>Dikarya</taxon>
        <taxon>Basidiomycota</taxon>
        <taxon>Ustilaginomycotina</taxon>
        <taxon>Exobasidiomycetes</taxon>
        <taxon>Tilletiales</taxon>
        <taxon>Tilletiaceae</taxon>
        <taxon>Tilletia</taxon>
    </lineage>
</organism>
<feature type="region of interest" description="Disordered" evidence="13">
    <location>
        <begin position="736"/>
        <end position="812"/>
    </location>
</feature>
<dbReference type="InterPro" id="IPR041888">
    <property type="entry name" value="RING-HC_ZNF598/HEL2"/>
</dbReference>
<feature type="domain" description="RING-type" evidence="14">
    <location>
        <begin position="113"/>
        <end position="153"/>
    </location>
</feature>
<dbReference type="GO" id="GO:0005737">
    <property type="term" value="C:cytoplasm"/>
    <property type="evidence" value="ECO:0007669"/>
    <property type="project" value="UniProtKB-SubCell"/>
</dbReference>
<feature type="region of interest" description="Disordered" evidence="13">
    <location>
        <begin position="537"/>
        <end position="556"/>
    </location>
</feature>
<evidence type="ECO:0000256" key="6">
    <source>
        <dbReference type="ARBA" id="ARBA00022553"/>
    </source>
</evidence>
<evidence type="ECO:0000256" key="2">
    <source>
        <dbReference type="ARBA" id="ARBA00004496"/>
    </source>
</evidence>
<evidence type="ECO:0000256" key="8">
    <source>
        <dbReference type="ARBA" id="ARBA00022723"/>
    </source>
</evidence>
<keyword evidence="10" id="KW-0862">Zinc</keyword>
<feature type="compositionally biased region" description="Gly residues" evidence="13">
    <location>
        <begin position="22"/>
        <end position="32"/>
    </location>
</feature>
<dbReference type="PROSITE" id="PS50089">
    <property type="entry name" value="ZF_RING_2"/>
    <property type="match status" value="1"/>
</dbReference>
<comment type="caution">
    <text evidence="15">The sequence shown here is derived from an EMBL/GenBank/DDBJ whole genome shotgun (WGS) entry which is preliminary data.</text>
</comment>
<name>A0AAN6GPL2_9BASI</name>
<dbReference type="InterPro" id="IPR001841">
    <property type="entry name" value="Znf_RING"/>
</dbReference>
<dbReference type="Proteomes" id="UP001176517">
    <property type="component" value="Unassembled WGS sequence"/>
</dbReference>
<dbReference type="GO" id="GO:0061630">
    <property type="term" value="F:ubiquitin protein ligase activity"/>
    <property type="evidence" value="ECO:0007669"/>
    <property type="project" value="UniProtKB-EC"/>
</dbReference>
<proteinExistence type="inferred from homology"/>
<evidence type="ECO:0000313" key="16">
    <source>
        <dbReference type="Proteomes" id="UP001176517"/>
    </source>
</evidence>
<sequence length="812" mass="85122">MSSNNSGSSSNRGGSNSRGRGRGGGGGGGAGGRRAAFGGNITSSSSSQPSSNSNNRRTGKGKAAAKDRDEEEEQPSHSSSAQRAAESHAASAAAAVIKADAEATAADPDAEYCFICAEPIIFYSLAPCDHRTCHICAIRLRALYKKMECTFCKTPSDRLIFTTSPDKLFAQFLPTDIPFSDSKLSISFETEEAYERTLVLLRYNCPHPNCEVASAGWSDLKHHTKRDHSRLLCDLCIKHKKIFAHEHELHTSQSLSAHISKDHGRCEYCRENFYSDDELYVHMRDNHEQCHICKARGGEAERWKYYQDYDMLQKHFRDDHYLCMNKDCLEKRFVVFESEMDFKAHRLAEHANELSSRQRREALRVDAHFTYDDNGSGSAPVQHHVPGAPPPAQRRAGARANLGGAGAESRRANFGGSLTSSTVESSSNSAQESDAAREARIFNRAANILGVSTASDDSRLIALQSACQAFTASQSSARDLVLTVLSLVASDADRAGSVISVLVGSGSGAGEKGLFEEDEKRSEVLTQWNAIRMERTQFPSLNGGPHSDSSTPTTSQLSNAMARTQIRNIKSTSSQHSSRVWENVERAATGQAPGLGRYGLAASSSGGARGYLARSLNNFPALGLAPANQGSVSVPGSARHAAAASASVRSSAVARTGGSSWGGGAGATTSSSSSSAAGKKPVVPLSVHVSSAGGGSGSGNGPSRSAFNNSSAFPSLPTNSSAAALAAQKRALFADRGGSAKGKSPTTPSAEWGASSSSSSSTPVMSRGGSGPGNGPLGESEGGATDGAGAGAGKKKKGKGVVLLSMGGVQRG</sequence>
<dbReference type="InterPro" id="IPR013083">
    <property type="entry name" value="Znf_RING/FYVE/PHD"/>
</dbReference>
<keyword evidence="7" id="KW-0808">Transferase</keyword>
<feature type="compositionally biased region" description="Polar residues" evidence="13">
    <location>
        <begin position="547"/>
        <end position="556"/>
    </location>
</feature>
<dbReference type="SMART" id="SM00355">
    <property type="entry name" value="ZnF_C2H2"/>
    <property type="match status" value="4"/>
</dbReference>
<feature type="region of interest" description="Disordered" evidence="13">
    <location>
        <begin position="373"/>
        <end position="432"/>
    </location>
</feature>
<evidence type="ECO:0000256" key="5">
    <source>
        <dbReference type="ARBA" id="ARBA00022490"/>
    </source>
</evidence>
<keyword evidence="6" id="KW-0597">Phosphoprotein</keyword>
<dbReference type="EC" id="2.3.2.27" evidence="4"/>
<dbReference type="PANTHER" id="PTHR22938">
    <property type="entry name" value="ZINC FINGER PROTEIN 598"/>
    <property type="match status" value="1"/>
</dbReference>
<keyword evidence="8" id="KW-0479">Metal-binding</keyword>
<feature type="compositionally biased region" description="Low complexity" evidence="13">
    <location>
        <begin position="393"/>
        <end position="402"/>
    </location>
</feature>
<evidence type="ECO:0000256" key="1">
    <source>
        <dbReference type="ARBA" id="ARBA00000900"/>
    </source>
</evidence>
<dbReference type="Pfam" id="PF23202">
    <property type="entry name" value="PAH_ZNF598"/>
    <property type="match status" value="1"/>
</dbReference>
<gene>
    <name evidence="15" type="ORF">OC846_003961</name>
</gene>
<comment type="pathway">
    <text evidence="3">Protein modification; protein ubiquitination.</text>
</comment>
<dbReference type="SUPFAM" id="SSF57850">
    <property type="entry name" value="RING/U-box"/>
    <property type="match status" value="1"/>
</dbReference>
<dbReference type="Pfam" id="PF23230">
    <property type="entry name" value="zf-C2H2_13"/>
    <property type="match status" value="1"/>
</dbReference>
<feature type="region of interest" description="Disordered" evidence="13">
    <location>
        <begin position="1"/>
        <end position="87"/>
    </location>
</feature>
<evidence type="ECO:0000256" key="7">
    <source>
        <dbReference type="ARBA" id="ARBA00022679"/>
    </source>
</evidence>
<dbReference type="EMBL" id="JAPDMZ010000106">
    <property type="protein sequence ID" value="KAK0549723.1"/>
    <property type="molecule type" value="Genomic_DNA"/>
</dbReference>
<keyword evidence="16" id="KW-1185">Reference proteome</keyword>
<reference evidence="15" key="1">
    <citation type="journal article" date="2023" name="PhytoFront">
        <title>Draft Genome Resources of Seven Strains of Tilletia horrida, Causal Agent of Kernel Smut of Rice.</title>
        <authorList>
            <person name="Khanal S."/>
            <person name="Antony Babu S."/>
            <person name="Zhou X.G."/>
        </authorList>
    </citation>
    <scope>NUCLEOTIDE SEQUENCE</scope>
    <source>
        <strain evidence="15">TX6</strain>
    </source>
</reference>
<evidence type="ECO:0000256" key="13">
    <source>
        <dbReference type="SAM" id="MobiDB-lite"/>
    </source>
</evidence>
<feature type="compositionally biased region" description="Low complexity" evidence="13">
    <location>
        <begin position="667"/>
        <end position="678"/>
    </location>
</feature>
<dbReference type="InterPro" id="IPR044288">
    <property type="entry name" value="ZNF598/HEL2"/>
</dbReference>
<dbReference type="AlphaFoldDB" id="A0AAN6GPL2"/>
<evidence type="ECO:0000256" key="11">
    <source>
        <dbReference type="ARBA" id="ARBA00035113"/>
    </source>
</evidence>
<feature type="compositionally biased region" description="Low complexity" evidence="13">
    <location>
        <begin position="417"/>
        <end position="432"/>
    </location>
</feature>